<reference evidence="11 14" key="2">
    <citation type="submission" date="2019-07" db="EMBL/GenBank/DDBJ databases">
        <title>Comparative genome analysis of staphylococcus lugdunensis shows clonal complex-dependent diversity of the putative virulence factor, ess/type vii locus.</title>
        <authorList>
            <person name="Lebeurre J."/>
            <person name="Dahyot S."/>
            <person name="Diene S."/>
            <person name="Paulay A."/>
            <person name="Aubourg M."/>
            <person name="Argemi X."/>
            <person name="Giard J.-C."/>
            <person name="Tournier I."/>
            <person name="Francois P."/>
            <person name="Pestel-Caron M."/>
        </authorList>
    </citation>
    <scope>NUCLEOTIDE SEQUENCE [LARGE SCALE GENOMIC DNA]</scope>
    <source>
        <strain evidence="11 14">SL13</strain>
    </source>
</reference>
<dbReference type="AlphaFoldDB" id="A0A292DDJ1"/>
<dbReference type="InterPro" id="IPR013785">
    <property type="entry name" value="Aldolase_TIM"/>
</dbReference>
<evidence type="ECO:0000259" key="10">
    <source>
        <dbReference type="Pfam" id="PF00218"/>
    </source>
</evidence>
<dbReference type="GO" id="GO:0004425">
    <property type="term" value="F:indole-3-glycerol-phosphate synthase activity"/>
    <property type="evidence" value="ECO:0007669"/>
    <property type="project" value="UniProtKB-UniRule"/>
</dbReference>
<gene>
    <name evidence="9 12" type="primary">trpC</name>
    <name evidence="12" type="ORF">EQ812_07910</name>
    <name evidence="11" type="ORF">FO454_08525</name>
</gene>
<dbReference type="Gene3D" id="3.20.20.70">
    <property type="entry name" value="Aldolase class I"/>
    <property type="match status" value="1"/>
</dbReference>
<keyword evidence="7 9" id="KW-0057">Aromatic amino acid biosynthesis</keyword>
<evidence type="ECO:0000256" key="5">
    <source>
        <dbReference type="ARBA" id="ARBA00022793"/>
    </source>
</evidence>
<dbReference type="GO" id="GO:0000162">
    <property type="term" value="P:L-tryptophan biosynthetic process"/>
    <property type="evidence" value="ECO:0007669"/>
    <property type="project" value="UniProtKB-UniRule"/>
</dbReference>
<evidence type="ECO:0000256" key="4">
    <source>
        <dbReference type="ARBA" id="ARBA00022605"/>
    </source>
</evidence>
<dbReference type="Proteomes" id="UP000293637">
    <property type="component" value="Unassembled WGS sequence"/>
</dbReference>
<dbReference type="CDD" id="cd00331">
    <property type="entry name" value="IGPS"/>
    <property type="match status" value="1"/>
</dbReference>
<dbReference type="PANTHER" id="PTHR22854:SF2">
    <property type="entry name" value="INDOLE-3-GLYCEROL-PHOSPHATE SYNTHASE"/>
    <property type="match status" value="1"/>
</dbReference>
<evidence type="ECO:0000313" key="11">
    <source>
        <dbReference type="EMBL" id="QEX38924.1"/>
    </source>
</evidence>
<evidence type="ECO:0000256" key="3">
    <source>
        <dbReference type="ARBA" id="ARBA00008737"/>
    </source>
</evidence>
<dbReference type="FunFam" id="3.20.20.70:FF:000024">
    <property type="entry name" value="Indole-3-glycerol phosphate synthase"/>
    <property type="match status" value="1"/>
</dbReference>
<dbReference type="GO" id="GO:0004640">
    <property type="term" value="F:phosphoribosylanthranilate isomerase activity"/>
    <property type="evidence" value="ECO:0007669"/>
    <property type="project" value="TreeGrafter"/>
</dbReference>
<evidence type="ECO:0000256" key="6">
    <source>
        <dbReference type="ARBA" id="ARBA00022822"/>
    </source>
</evidence>
<comment type="pathway">
    <text evidence="2 9">Amino-acid biosynthesis; L-tryptophan biosynthesis; L-tryptophan from chorismate: step 4/5.</text>
</comment>
<dbReference type="Pfam" id="PF00218">
    <property type="entry name" value="IGPS"/>
    <property type="match status" value="1"/>
</dbReference>
<dbReference type="InterPro" id="IPR013798">
    <property type="entry name" value="Indole-3-glycerol_P_synth_dom"/>
</dbReference>
<keyword evidence="14" id="KW-1185">Reference proteome</keyword>
<protein>
    <recommendedName>
        <fullName evidence="9">Indole-3-glycerol phosphate synthase</fullName>
        <shortName evidence="9">IGPS</shortName>
        <ecNumber evidence="9">4.1.1.48</ecNumber>
    </recommendedName>
</protein>
<dbReference type="NCBIfam" id="NF001371">
    <property type="entry name" value="PRK00278.1-3"/>
    <property type="match status" value="1"/>
</dbReference>
<comment type="catalytic activity">
    <reaction evidence="1 9">
        <text>1-(2-carboxyphenylamino)-1-deoxy-D-ribulose 5-phosphate + H(+) = (1S,2R)-1-C-(indol-3-yl)glycerol 3-phosphate + CO2 + H2O</text>
        <dbReference type="Rhea" id="RHEA:23476"/>
        <dbReference type="ChEBI" id="CHEBI:15377"/>
        <dbReference type="ChEBI" id="CHEBI:15378"/>
        <dbReference type="ChEBI" id="CHEBI:16526"/>
        <dbReference type="ChEBI" id="CHEBI:58613"/>
        <dbReference type="ChEBI" id="CHEBI:58866"/>
        <dbReference type="EC" id="4.1.1.48"/>
    </reaction>
</comment>
<dbReference type="EMBL" id="CP041722">
    <property type="protein sequence ID" value="QEX38924.1"/>
    <property type="molecule type" value="Genomic_DNA"/>
</dbReference>
<evidence type="ECO:0000313" key="14">
    <source>
        <dbReference type="Proteomes" id="UP000325462"/>
    </source>
</evidence>
<evidence type="ECO:0000256" key="8">
    <source>
        <dbReference type="ARBA" id="ARBA00023239"/>
    </source>
</evidence>
<evidence type="ECO:0000256" key="2">
    <source>
        <dbReference type="ARBA" id="ARBA00004696"/>
    </source>
</evidence>
<sequence length="261" mass="29378">MMTILTEIVDYKKRLLANGYYDNKLKSLKDLTPINKPTFKSTLSKSKHLSIIAEIKTKSPSVPKFNVKDLVKQVQEYEANGAAAISILTDEHYFDGSFERLQNLYSHTTLPILCKDFIIDTIQIDVAKKAGASMILLIVHCLTDSKLKQLYKYAHKLGLEVLVEVHSIKELQRAHQLNASLIGINNRDLTTFNTHVEHTNQILRQKHSGRFYISESGIHSREDVLSIVQTGISGILIGGALMNCTNISEFLPSLMLEKVNL</sequence>
<reference evidence="12 13" key="1">
    <citation type="journal article" date="2019" name="Sci. Transl. Med.">
        <title>Quorum sensing between bacterial species on the skin protects against epidermal injury in atopic dermatitis.</title>
        <authorList>
            <person name="Williams M.R."/>
        </authorList>
    </citation>
    <scope>NUCLEOTIDE SEQUENCE [LARGE SCALE GENOMIC DNA]</scope>
    <source>
        <strain evidence="12 13">E7</strain>
    </source>
</reference>
<evidence type="ECO:0000256" key="7">
    <source>
        <dbReference type="ARBA" id="ARBA00023141"/>
    </source>
</evidence>
<organism evidence="12 13">
    <name type="scientific">Staphylococcus lugdunensis</name>
    <dbReference type="NCBI Taxonomy" id="28035"/>
    <lineage>
        <taxon>Bacteria</taxon>
        <taxon>Bacillati</taxon>
        <taxon>Bacillota</taxon>
        <taxon>Bacilli</taxon>
        <taxon>Bacillales</taxon>
        <taxon>Staphylococcaceae</taxon>
        <taxon>Staphylococcus</taxon>
    </lineage>
</organism>
<evidence type="ECO:0000256" key="1">
    <source>
        <dbReference type="ARBA" id="ARBA00001633"/>
    </source>
</evidence>
<dbReference type="HAMAP" id="MF_00134_B">
    <property type="entry name" value="IGPS_B"/>
    <property type="match status" value="1"/>
</dbReference>
<keyword evidence="6 9" id="KW-0822">Tryptophan biosynthesis</keyword>
<keyword evidence="5 9" id="KW-0210">Decarboxylase</keyword>
<name>A0A292DDJ1_STALU</name>
<dbReference type="InterPro" id="IPR045186">
    <property type="entry name" value="Indole-3-glycerol_P_synth"/>
</dbReference>
<evidence type="ECO:0000256" key="9">
    <source>
        <dbReference type="HAMAP-Rule" id="MF_00134"/>
    </source>
</evidence>
<dbReference type="Proteomes" id="UP000325462">
    <property type="component" value="Chromosome"/>
</dbReference>
<feature type="domain" description="Indole-3-glycerol phosphate synthase" evidence="10">
    <location>
        <begin position="6"/>
        <end position="251"/>
    </location>
</feature>
<dbReference type="PANTHER" id="PTHR22854">
    <property type="entry name" value="TRYPTOPHAN BIOSYNTHESIS PROTEIN"/>
    <property type="match status" value="1"/>
</dbReference>
<dbReference type="InterPro" id="IPR011060">
    <property type="entry name" value="RibuloseP-bd_barrel"/>
</dbReference>
<evidence type="ECO:0000313" key="12">
    <source>
        <dbReference type="EMBL" id="TBW72193.1"/>
    </source>
</evidence>
<keyword evidence="8 9" id="KW-0456">Lyase</keyword>
<dbReference type="UniPathway" id="UPA00035">
    <property type="reaction ID" value="UER00043"/>
</dbReference>
<accession>A0A292DDJ1</accession>
<keyword evidence="4 9" id="KW-0028">Amino-acid biosynthesis</keyword>
<dbReference type="OMA" id="RGPHDLI"/>
<proteinExistence type="inferred from homology"/>
<dbReference type="SUPFAM" id="SSF51366">
    <property type="entry name" value="Ribulose-phoshate binding barrel"/>
    <property type="match status" value="1"/>
</dbReference>
<comment type="similarity">
    <text evidence="3 9">Belongs to the TrpC family.</text>
</comment>
<dbReference type="EC" id="4.1.1.48" evidence="9"/>
<dbReference type="EMBL" id="SCHB01000004">
    <property type="protein sequence ID" value="TBW72193.1"/>
    <property type="molecule type" value="Genomic_DNA"/>
</dbReference>
<evidence type="ECO:0000313" key="13">
    <source>
        <dbReference type="Proteomes" id="UP000293637"/>
    </source>
</evidence>